<name>A0ABX7XGD0_9FLAO</name>
<accession>A0ABX7XGD0</accession>
<dbReference type="Proteomes" id="UP000672011">
    <property type="component" value="Chromosome"/>
</dbReference>
<reference evidence="1 2" key="1">
    <citation type="journal article" date="2021" name="Int. J. Syst. Evol. Microbiol.">
        <title>Faecalibacter bovis sp. nov., isolated from cow faeces.</title>
        <authorList>
            <person name="Li F."/>
            <person name="Zhao W."/>
            <person name="Hong Q."/>
            <person name="Shao Q."/>
            <person name="Song J."/>
            <person name="Yang S."/>
        </authorList>
    </citation>
    <scope>NUCLEOTIDE SEQUENCE [LARGE SCALE GENOMIC DNA]</scope>
    <source>
        <strain evidence="1 2">ZY171143</strain>
    </source>
</reference>
<proteinExistence type="predicted"/>
<dbReference type="EMBL" id="CP072842">
    <property type="protein sequence ID" value="QTV06909.1"/>
    <property type="molecule type" value="Genomic_DNA"/>
</dbReference>
<gene>
    <name evidence="1" type="ORF">J9309_06275</name>
</gene>
<sequence length="261" mass="30607">MKKLTLLLTIFSTYAFGQIQYPIAPGCEKFTEKVERIQCFNSYTVELLQSFFYLYGNVNAYFRLENLQESVNFRIGTAGDYQFKPSDKNSVLLNKIAADAFYVFNRTQNYLNKKIEPARTGDGKPAVLAFSIPFKFVNNEDYINDINKKPILFTLQNGEYFVRLDQDFTFNIYNKDNELVRTVNSIMEFHFVDVLKPLTLESKNLIVEKKENGKMIKLEVENLFKNYEADLKISYFEDDKLVKEFDSLSNFLKSEQSKYIY</sequence>
<evidence type="ECO:0000313" key="2">
    <source>
        <dbReference type="Proteomes" id="UP000672011"/>
    </source>
</evidence>
<evidence type="ECO:0000313" key="1">
    <source>
        <dbReference type="EMBL" id="QTV06909.1"/>
    </source>
</evidence>
<dbReference type="RefSeq" id="WP_230477693.1">
    <property type="nucleotide sequence ID" value="NZ_CP072842.1"/>
</dbReference>
<protein>
    <submittedName>
        <fullName evidence="1">Uncharacterized protein</fullName>
    </submittedName>
</protein>
<organism evidence="1 2">
    <name type="scientific">Faecalibacter bovis</name>
    <dbReference type="NCBI Taxonomy" id="2898187"/>
    <lineage>
        <taxon>Bacteria</taxon>
        <taxon>Pseudomonadati</taxon>
        <taxon>Bacteroidota</taxon>
        <taxon>Flavobacteriia</taxon>
        <taxon>Flavobacteriales</taxon>
        <taxon>Weeksellaceae</taxon>
        <taxon>Faecalibacter</taxon>
    </lineage>
</organism>
<keyword evidence="2" id="KW-1185">Reference proteome</keyword>
<reference evidence="2" key="2">
    <citation type="submission" date="2021-04" db="EMBL/GenBank/DDBJ databases">
        <title>Taxonomy of Flavobacteriaceae bacterium ZY171143.</title>
        <authorList>
            <person name="Li F."/>
        </authorList>
    </citation>
    <scope>NUCLEOTIDE SEQUENCE [LARGE SCALE GENOMIC DNA]</scope>
    <source>
        <strain evidence="2">ZY171143</strain>
    </source>
</reference>